<dbReference type="InterPro" id="IPR000748">
    <property type="entry name" value="PsdUridine_synth_RsuA/RluB/E/F"/>
</dbReference>
<feature type="domain" description="RNA-binding S4" evidence="6">
    <location>
        <begin position="3"/>
        <end position="63"/>
    </location>
</feature>
<keyword evidence="3 5" id="KW-0413">Isomerase</keyword>
<dbReference type="GO" id="GO:0005829">
    <property type="term" value="C:cytosol"/>
    <property type="evidence" value="ECO:0007669"/>
    <property type="project" value="UniProtKB-ARBA"/>
</dbReference>
<dbReference type="Proteomes" id="UP000183639">
    <property type="component" value="Unassembled WGS sequence"/>
</dbReference>
<dbReference type="SUPFAM" id="SSF55174">
    <property type="entry name" value="Alpha-L RNA-binding motif"/>
    <property type="match status" value="1"/>
</dbReference>
<comment type="similarity">
    <text evidence="1 5">Belongs to the pseudouridine synthase RsuA family.</text>
</comment>
<dbReference type="SMART" id="SM00363">
    <property type="entry name" value="S4"/>
    <property type="match status" value="1"/>
</dbReference>
<dbReference type="InterPro" id="IPR042092">
    <property type="entry name" value="PsdUridine_s_RsuA/RluB/E/F_cat"/>
</dbReference>
<dbReference type="Pfam" id="PF00849">
    <property type="entry name" value="PseudoU_synth_2"/>
    <property type="match status" value="1"/>
</dbReference>
<dbReference type="PROSITE" id="PS01149">
    <property type="entry name" value="PSI_RSU"/>
    <property type="match status" value="1"/>
</dbReference>
<sequence length="242" mass="27092">MQERLQKIISQAGVASRRAAEKMIAEGRVKVDGKVVTELGCKVDPATADIRVDGKRVSAAERHVYFLLNKPKGYLSTAHDERGRRTVLDLLPEVTERVYPVGRLDNNTEGLLLITNDGTLMNGLLHPKYEVEKTYIVRIMGEPDEVTLDRLRQGIRLEDGMTAPAKVRLLEQGGGQSRVEIAIHEGRNRQVRRMFAAIGCDVRALKRVRFAGLTLKGVKRGQYRELTPAELLALFRLAGIKR</sequence>
<dbReference type="PANTHER" id="PTHR47683:SF2">
    <property type="entry name" value="RNA-BINDING S4 DOMAIN-CONTAINING PROTEIN"/>
    <property type="match status" value="1"/>
</dbReference>
<evidence type="ECO:0000256" key="2">
    <source>
        <dbReference type="ARBA" id="ARBA00022884"/>
    </source>
</evidence>
<evidence type="ECO:0000259" key="6">
    <source>
        <dbReference type="SMART" id="SM00363"/>
    </source>
</evidence>
<evidence type="ECO:0000256" key="3">
    <source>
        <dbReference type="ARBA" id="ARBA00023235"/>
    </source>
</evidence>
<dbReference type="Pfam" id="PF01479">
    <property type="entry name" value="S4"/>
    <property type="match status" value="1"/>
</dbReference>
<dbReference type="NCBIfam" id="TIGR00093">
    <property type="entry name" value="pseudouridine synthase"/>
    <property type="match status" value="1"/>
</dbReference>
<evidence type="ECO:0000313" key="8">
    <source>
        <dbReference type="Proteomes" id="UP000183639"/>
    </source>
</evidence>
<dbReference type="CDD" id="cd00165">
    <property type="entry name" value="S4"/>
    <property type="match status" value="1"/>
</dbReference>
<dbReference type="InterPro" id="IPR020094">
    <property type="entry name" value="TruA/RsuA/RluB/E/F_N"/>
</dbReference>
<dbReference type="InterPro" id="IPR018496">
    <property type="entry name" value="PsdUridine_synth_RsuA/RluB_CS"/>
</dbReference>
<dbReference type="EMBL" id="FOQK01000006">
    <property type="protein sequence ID" value="SFH85219.1"/>
    <property type="molecule type" value="Genomic_DNA"/>
</dbReference>
<dbReference type="AlphaFoldDB" id="A0A1I3DF58"/>
<dbReference type="InterPro" id="IPR006145">
    <property type="entry name" value="PsdUridine_synth_RsuA/RluA"/>
</dbReference>
<dbReference type="FunFam" id="3.10.290.10:FF:000003">
    <property type="entry name" value="Pseudouridine synthase"/>
    <property type="match status" value="1"/>
</dbReference>
<dbReference type="InterPro" id="IPR036986">
    <property type="entry name" value="S4_RNA-bd_sf"/>
</dbReference>
<keyword evidence="2 4" id="KW-0694">RNA-binding</keyword>
<dbReference type="Gene3D" id="3.30.70.1560">
    <property type="entry name" value="Alpha-L RNA-binding motif"/>
    <property type="match status" value="1"/>
</dbReference>
<dbReference type="Gene3D" id="3.10.290.10">
    <property type="entry name" value="RNA-binding S4 domain"/>
    <property type="match status" value="1"/>
</dbReference>
<gene>
    <name evidence="7" type="ORF">SAMN04487861_10653</name>
</gene>
<proteinExistence type="inferred from homology"/>
<reference evidence="7 8" key="1">
    <citation type="submission" date="2016-10" db="EMBL/GenBank/DDBJ databases">
        <authorList>
            <person name="de Groot N.N."/>
        </authorList>
    </citation>
    <scope>NUCLEOTIDE SEQUENCE [LARGE SCALE GENOMIC DNA]</scope>
    <source>
        <strain evidence="7 8">Z108</strain>
    </source>
</reference>
<dbReference type="PROSITE" id="PS50889">
    <property type="entry name" value="S4"/>
    <property type="match status" value="1"/>
</dbReference>
<evidence type="ECO:0000256" key="1">
    <source>
        <dbReference type="ARBA" id="ARBA00008348"/>
    </source>
</evidence>
<evidence type="ECO:0000313" key="7">
    <source>
        <dbReference type="EMBL" id="SFH85219.1"/>
    </source>
</evidence>
<dbReference type="EC" id="5.4.99.-" evidence="5"/>
<dbReference type="FunFam" id="3.30.70.1560:FF:000001">
    <property type="entry name" value="Pseudouridine synthase"/>
    <property type="match status" value="1"/>
</dbReference>
<organism evidence="7 8">
    <name type="scientific">Selenomonas ruminantium</name>
    <dbReference type="NCBI Taxonomy" id="971"/>
    <lineage>
        <taxon>Bacteria</taxon>
        <taxon>Bacillati</taxon>
        <taxon>Bacillota</taxon>
        <taxon>Negativicutes</taxon>
        <taxon>Selenomonadales</taxon>
        <taxon>Selenomonadaceae</taxon>
        <taxon>Selenomonas</taxon>
    </lineage>
</organism>
<evidence type="ECO:0000256" key="4">
    <source>
        <dbReference type="PROSITE-ProRule" id="PRU00182"/>
    </source>
</evidence>
<accession>A0A1I3DF58</accession>
<dbReference type="InterPro" id="IPR002942">
    <property type="entry name" value="S4_RNA-bd"/>
</dbReference>
<dbReference type="GO" id="GO:0120159">
    <property type="term" value="F:rRNA pseudouridine synthase activity"/>
    <property type="evidence" value="ECO:0007669"/>
    <property type="project" value="UniProtKB-ARBA"/>
</dbReference>
<dbReference type="GO" id="GO:0000455">
    <property type="term" value="P:enzyme-directed rRNA pseudouridine synthesis"/>
    <property type="evidence" value="ECO:0007669"/>
    <property type="project" value="UniProtKB-ARBA"/>
</dbReference>
<dbReference type="SUPFAM" id="SSF55120">
    <property type="entry name" value="Pseudouridine synthase"/>
    <property type="match status" value="1"/>
</dbReference>
<dbReference type="RefSeq" id="WP_075442622.1">
    <property type="nucleotide sequence ID" value="NZ_FOQK01000006.1"/>
</dbReference>
<dbReference type="GO" id="GO:0003723">
    <property type="term" value="F:RNA binding"/>
    <property type="evidence" value="ECO:0007669"/>
    <property type="project" value="UniProtKB-KW"/>
</dbReference>
<dbReference type="CDD" id="cd02870">
    <property type="entry name" value="PseudoU_synth_RsuA_like"/>
    <property type="match status" value="1"/>
</dbReference>
<dbReference type="PANTHER" id="PTHR47683">
    <property type="entry name" value="PSEUDOURIDINE SYNTHASE FAMILY PROTEIN-RELATED"/>
    <property type="match status" value="1"/>
</dbReference>
<evidence type="ECO:0000256" key="5">
    <source>
        <dbReference type="RuleBase" id="RU003887"/>
    </source>
</evidence>
<dbReference type="InterPro" id="IPR020103">
    <property type="entry name" value="PsdUridine_synth_cat_dom_sf"/>
</dbReference>
<dbReference type="OrthoDB" id="9807213at2"/>
<dbReference type="InterPro" id="IPR050343">
    <property type="entry name" value="RsuA_PseudoU_synthase"/>
</dbReference>
<protein>
    <recommendedName>
        <fullName evidence="5">Pseudouridine synthase</fullName>
        <ecNumber evidence="5">5.4.99.-</ecNumber>
    </recommendedName>
</protein>
<dbReference type="Gene3D" id="3.30.70.580">
    <property type="entry name" value="Pseudouridine synthase I, catalytic domain, N-terminal subdomain"/>
    <property type="match status" value="1"/>
</dbReference>
<name>A0A1I3DF58_SELRU</name>